<evidence type="ECO:0000256" key="1">
    <source>
        <dbReference type="ARBA" id="ARBA00023015"/>
    </source>
</evidence>
<dbReference type="PANTHER" id="PTHR44688">
    <property type="entry name" value="DNA-BINDING TRANSCRIPTIONAL ACTIVATOR DEVR_DOSR"/>
    <property type="match status" value="1"/>
</dbReference>
<dbReference type="GO" id="GO:0006355">
    <property type="term" value="P:regulation of DNA-templated transcription"/>
    <property type="evidence" value="ECO:0007669"/>
    <property type="project" value="InterPro"/>
</dbReference>
<feature type="domain" description="HTH luxR-type" evidence="4">
    <location>
        <begin position="162"/>
        <end position="227"/>
    </location>
</feature>
<evidence type="ECO:0000313" key="6">
    <source>
        <dbReference type="Proteomes" id="UP000632289"/>
    </source>
</evidence>
<dbReference type="PRINTS" id="PR00038">
    <property type="entry name" value="HTHLUXR"/>
</dbReference>
<dbReference type="GO" id="GO:0003677">
    <property type="term" value="F:DNA binding"/>
    <property type="evidence" value="ECO:0007669"/>
    <property type="project" value="UniProtKB-KW"/>
</dbReference>
<evidence type="ECO:0000256" key="3">
    <source>
        <dbReference type="ARBA" id="ARBA00023163"/>
    </source>
</evidence>
<evidence type="ECO:0000259" key="4">
    <source>
        <dbReference type="PROSITE" id="PS50043"/>
    </source>
</evidence>
<dbReference type="PANTHER" id="PTHR44688:SF16">
    <property type="entry name" value="DNA-BINDING TRANSCRIPTIONAL ACTIVATOR DEVR_DOSR"/>
    <property type="match status" value="1"/>
</dbReference>
<dbReference type="RefSeq" id="WP_191207367.1">
    <property type="nucleotide sequence ID" value="NZ_BAABKL010000025.1"/>
</dbReference>
<organism evidence="5 6">
    <name type="scientific">Streptomyces chumphonensis</name>
    <dbReference type="NCBI Taxonomy" id="1214925"/>
    <lineage>
        <taxon>Bacteria</taxon>
        <taxon>Bacillati</taxon>
        <taxon>Actinomycetota</taxon>
        <taxon>Actinomycetes</taxon>
        <taxon>Kitasatosporales</taxon>
        <taxon>Streptomycetaceae</taxon>
        <taxon>Streptomyces</taxon>
    </lineage>
</organism>
<evidence type="ECO:0000313" key="5">
    <source>
        <dbReference type="EMBL" id="MBD3930052.1"/>
    </source>
</evidence>
<name>A0A927EWK5_9ACTN</name>
<protein>
    <submittedName>
        <fullName evidence="5">Response regulator transcription factor</fullName>
    </submittedName>
</protein>
<dbReference type="InterPro" id="IPR016032">
    <property type="entry name" value="Sig_transdc_resp-reg_C-effctor"/>
</dbReference>
<dbReference type="Pfam" id="PF00196">
    <property type="entry name" value="GerE"/>
    <property type="match status" value="1"/>
</dbReference>
<dbReference type="Gene3D" id="3.40.50.2300">
    <property type="match status" value="1"/>
</dbReference>
<proteinExistence type="predicted"/>
<sequence>MKEQVLDCHVMDLHIPRRSPLLLDVAVLHADEVVRRGLETLLRHLDDVGSVHTAASAELLGQTLAHVTPDILLLPASLETPTLRELTGAAREAGTKVLLLLSELDRYHVRRVSGLAVDGFLQESGLSAEALNQAVTDVRRGEIPAPPGLVRELLAVVKAGERPSRGPQLTPREEEALALLVQGMSNKQIARRLGISEHGAKRHVSNVLAKLNCPNRTVAAVVAVQAGIAAAPAP</sequence>
<dbReference type="SMART" id="SM00421">
    <property type="entry name" value="HTH_LUXR"/>
    <property type="match status" value="1"/>
</dbReference>
<keyword evidence="2" id="KW-0238">DNA-binding</keyword>
<dbReference type="AlphaFoldDB" id="A0A927EWK5"/>
<dbReference type="Proteomes" id="UP000632289">
    <property type="component" value="Unassembled WGS sequence"/>
</dbReference>
<dbReference type="PROSITE" id="PS50043">
    <property type="entry name" value="HTH_LUXR_2"/>
    <property type="match status" value="1"/>
</dbReference>
<reference evidence="5" key="1">
    <citation type="submission" date="2020-09" db="EMBL/GenBank/DDBJ databases">
        <title>Secondary metabolite and genome analysis of marine Streptomyces chumphonensis KK1-2T.</title>
        <authorList>
            <person name="Phongsopitanun W."/>
            <person name="Kanchanasin P."/>
            <person name="Pittayakhajonwut P."/>
            <person name="Suwanborirux K."/>
            <person name="Tanasupawat S."/>
        </authorList>
    </citation>
    <scope>NUCLEOTIDE SEQUENCE</scope>
    <source>
        <strain evidence="5">KK1-2</strain>
    </source>
</reference>
<accession>A0A927EWK5</accession>
<gene>
    <name evidence="5" type="ORF">IF129_00495</name>
</gene>
<dbReference type="SUPFAM" id="SSF46894">
    <property type="entry name" value="C-terminal effector domain of the bipartite response regulators"/>
    <property type="match status" value="1"/>
</dbReference>
<dbReference type="EMBL" id="JACXYU010000001">
    <property type="protein sequence ID" value="MBD3930052.1"/>
    <property type="molecule type" value="Genomic_DNA"/>
</dbReference>
<keyword evidence="1" id="KW-0805">Transcription regulation</keyword>
<evidence type="ECO:0000256" key="2">
    <source>
        <dbReference type="ARBA" id="ARBA00023125"/>
    </source>
</evidence>
<dbReference type="CDD" id="cd06170">
    <property type="entry name" value="LuxR_C_like"/>
    <property type="match status" value="1"/>
</dbReference>
<comment type="caution">
    <text evidence="5">The sequence shown here is derived from an EMBL/GenBank/DDBJ whole genome shotgun (WGS) entry which is preliminary data.</text>
</comment>
<keyword evidence="3" id="KW-0804">Transcription</keyword>
<keyword evidence="6" id="KW-1185">Reference proteome</keyword>
<dbReference type="InterPro" id="IPR000792">
    <property type="entry name" value="Tscrpt_reg_LuxR_C"/>
</dbReference>